<keyword evidence="1 2" id="KW-0663">Pyridoxal phosphate</keyword>
<dbReference type="FunFam" id="3.20.20.10:FF:000007">
    <property type="entry name" value="Pyridoxal phosphate homeostasis protein"/>
    <property type="match status" value="1"/>
</dbReference>
<protein>
    <recommendedName>
        <fullName evidence="2">Pyridoxal phosphate homeostasis protein</fullName>
        <shortName evidence="2">PLP homeostasis protein</shortName>
    </recommendedName>
</protein>
<sequence length="253" mass="28810">MQRIMTEVDVKLNLRKVWTQIEKAYERTPADLRSIKPGLVCASKTKPPDLIIQAYEEGQRDFGENYVDELVTKANNADILAKCKQIRWHFIGHLQTNKINKVLSIPNLYVIETIDSEKLATSVNNRWSQHRHSDCKLPIMIQINTSGEEEKEGVEPKDAVKLAKYVVDNCENLQLIGLMTIGMFGYDYLKNGPNPDFLCLFKCREDISIALGLDKKQLHLSMGMSNDFEHAIELGSTNVRVGTTIFGERLKKN</sequence>
<dbReference type="Gene3D" id="3.20.20.10">
    <property type="entry name" value="Alanine racemase"/>
    <property type="match status" value="1"/>
</dbReference>
<dbReference type="OrthoDB" id="10264196at2759"/>
<dbReference type="GeneID" id="108743230"/>
<feature type="domain" description="Alanine racemase N-terminal" evidence="5">
    <location>
        <begin position="53"/>
        <end position="248"/>
    </location>
</feature>
<dbReference type="InterPro" id="IPR029066">
    <property type="entry name" value="PLP-binding_barrel"/>
</dbReference>
<dbReference type="RefSeq" id="XP_018334210.1">
    <property type="nucleotide sequence ID" value="XM_018478708.2"/>
</dbReference>
<evidence type="ECO:0000256" key="3">
    <source>
        <dbReference type="PIRSR" id="PIRSR004848-1"/>
    </source>
</evidence>
<dbReference type="AlphaFoldDB" id="A0A1W4XP89"/>
<dbReference type="Pfam" id="PF01168">
    <property type="entry name" value="Ala_racemase_N"/>
    <property type="match status" value="1"/>
</dbReference>
<feature type="modified residue" description="N6-(pyridoxal phosphate)lysine" evidence="2 3">
    <location>
        <position position="44"/>
    </location>
</feature>
<keyword evidence="6" id="KW-1185">Reference proteome</keyword>
<dbReference type="FunCoup" id="A0A1W4XP89">
    <property type="interactions" value="879"/>
</dbReference>
<dbReference type="KEGG" id="apln:108743230"/>
<dbReference type="CDD" id="cd06822">
    <property type="entry name" value="PLPDE_III_YBL036c_euk"/>
    <property type="match status" value="1"/>
</dbReference>
<dbReference type="PANTHER" id="PTHR10146:SF14">
    <property type="entry name" value="PYRIDOXAL PHOSPHATE HOMEOSTASIS PROTEIN"/>
    <property type="match status" value="1"/>
</dbReference>
<dbReference type="Proteomes" id="UP000192223">
    <property type="component" value="Unplaced"/>
</dbReference>
<comment type="function">
    <text evidence="2">Pyridoxal 5'-phosphate (PLP)-binding protein, which may be involved in intracellular homeostatic regulation of pyridoxal 5'-phosphate (PLP), the active form of vitamin B6.</text>
</comment>
<organism evidence="6 7">
    <name type="scientific">Agrilus planipennis</name>
    <name type="common">Emerald ash borer</name>
    <name type="synonym">Agrilus marcopoli</name>
    <dbReference type="NCBI Taxonomy" id="224129"/>
    <lineage>
        <taxon>Eukaryota</taxon>
        <taxon>Metazoa</taxon>
        <taxon>Ecdysozoa</taxon>
        <taxon>Arthropoda</taxon>
        <taxon>Hexapoda</taxon>
        <taxon>Insecta</taxon>
        <taxon>Pterygota</taxon>
        <taxon>Neoptera</taxon>
        <taxon>Endopterygota</taxon>
        <taxon>Coleoptera</taxon>
        <taxon>Polyphaga</taxon>
        <taxon>Elateriformia</taxon>
        <taxon>Buprestoidea</taxon>
        <taxon>Buprestidae</taxon>
        <taxon>Agrilinae</taxon>
        <taxon>Agrilus</taxon>
    </lineage>
</organism>
<dbReference type="InParanoid" id="A0A1W4XP89"/>
<dbReference type="InterPro" id="IPR011078">
    <property type="entry name" value="PyrdxlP_homeostasis"/>
</dbReference>
<proteinExistence type="inferred from homology"/>
<accession>A0A1W4XP89</accession>
<evidence type="ECO:0000256" key="1">
    <source>
        <dbReference type="ARBA" id="ARBA00022898"/>
    </source>
</evidence>
<dbReference type="PROSITE" id="PS01211">
    <property type="entry name" value="UPF0001"/>
    <property type="match status" value="1"/>
</dbReference>
<evidence type="ECO:0000313" key="6">
    <source>
        <dbReference type="Proteomes" id="UP000192223"/>
    </source>
</evidence>
<dbReference type="HAMAP" id="MF_02087">
    <property type="entry name" value="PLP_homeostasis"/>
    <property type="match status" value="1"/>
</dbReference>
<gene>
    <name evidence="7" type="primary">LOC108743230</name>
</gene>
<evidence type="ECO:0000259" key="5">
    <source>
        <dbReference type="Pfam" id="PF01168"/>
    </source>
</evidence>
<reference evidence="7" key="1">
    <citation type="submission" date="2025-08" db="UniProtKB">
        <authorList>
            <consortium name="RefSeq"/>
        </authorList>
    </citation>
    <scope>IDENTIFICATION</scope>
    <source>
        <tissue evidence="7">Entire body</tissue>
    </source>
</reference>
<name>A0A1W4XP89_AGRPL</name>
<evidence type="ECO:0000256" key="2">
    <source>
        <dbReference type="HAMAP-Rule" id="MF_03225"/>
    </source>
</evidence>
<evidence type="ECO:0000256" key="4">
    <source>
        <dbReference type="RuleBase" id="RU004514"/>
    </source>
</evidence>
<comment type="similarity">
    <text evidence="2 4">Belongs to the pyridoxal phosphate-binding protein YggS/PROSC family.</text>
</comment>
<dbReference type="STRING" id="224129.A0A1W4XP89"/>
<dbReference type="PIRSF" id="PIRSF004848">
    <property type="entry name" value="YBL036c_PLPDEIII"/>
    <property type="match status" value="1"/>
</dbReference>
<dbReference type="SUPFAM" id="SSF51419">
    <property type="entry name" value="PLP-binding barrel"/>
    <property type="match status" value="1"/>
</dbReference>
<dbReference type="InterPro" id="IPR001608">
    <property type="entry name" value="Ala_racemase_N"/>
</dbReference>
<comment type="cofactor">
    <cofactor evidence="3">
        <name>pyridoxal 5'-phosphate</name>
        <dbReference type="ChEBI" id="CHEBI:597326"/>
    </cofactor>
</comment>
<dbReference type="GO" id="GO:0030170">
    <property type="term" value="F:pyridoxal phosphate binding"/>
    <property type="evidence" value="ECO:0007669"/>
    <property type="project" value="UniProtKB-UniRule"/>
</dbReference>
<evidence type="ECO:0000313" key="7">
    <source>
        <dbReference type="RefSeq" id="XP_018334210.1"/>
    </source>
</evidence>
<dbReference type="NCBIfam" id="TIGR00044">
    <property type="entry name" value="YggS family pyridoxal phosphate-dependent enzyme"/>
    <property type="match status" value="1"/>
</dbReference>
<dbReference type="PANTHER" id="PTHR10146">
    <property type="entry name" value="PROLINE SYNTHETASE CO-TRANSCRIBED BACTERIAL HOMOLOG PROTEIN"/>
    <property type="match status" value="1"/>
</dbReference>